<dbReference type="SUPFAM" id="SSF52218">
    <property type="entry name" value="Flavoproteins"/>
    <property type="match status" value="1"/>
</dbReference>
<keyword evidence="1" id="KW-0560">Oxidoreductase</keyword>
<dbReference type="InterPro" id="IPR003680">
    <property type="entry name" value="Flavodoxin_fold"/>
</dbReference>
<protein>
    <submittedName>
        <fullName evidence="3">Potassium transporter KefG</fullName>
    </submittedName>
</protein>
<keyword evidence="4" id="KW-1185">Reference proteome</keyword>
<dbReference type="AlphaFoldDB" id="A0AA37TWM8"/>
<organism evidence="3 4">
    <name type="scientific">Paraferrimonas haliotis</name>
    <dbReference type="NCBI Taxonomy" id="2013866"/>
    <lineage>
        <taxon>Bacteria</taxon>
        <taxon>Pseudomonadati</taxon>
        <taxon>Pseudomonadota</taxon>
        <taxon>Gammaproteobacteria</taxon>
        <taxon>Alteromonadales</taxon>
        <taxon>Ferrimonadaceae</taxon>
        <taxon>Paraferrimonas</taxon>
    </lineage>
</organism>
<dbReference type="GO" id="GO:0003955">
    <property type="term" value="F:NAD(P)H dehydrogenase (quinone) activity"/>
    <property type="evidence" value="ECO:0007669"/>
    <property type="project" value="TreeGrafter"/>
</dbReference>
<dbReference type="Pfam" id="PF02525">
    <property type="entry name" value="Flavodoxin_2"/>
    <property type="match status" value="1"/>
</dbReference>
<evidence type="ECO:0000256" key="1">
    <source>
        <dbReference type="ARBA" id="ARBA00023002"/>
    </source>
</evidence>
<accession>A0AA37TWM8</accession>
<evidence type="ECO:0000313" key="4">
    <source>
        <dbReference type="Proteomes" id="UP001157439"/>
    </source>
</evidence>
<feature type="domain" description="Flavodoxin-like fold" evidence="2">
    <location>
        <begin position="10"/>
        <end position="177"/>
    </location>
</feature>
<sequence>MSGFTMKNNKVLILFAHPAQSRSEVNLPLFRASQRIKGVTCVDLYAEYPRFRIDIKREQQRLLDHDVVIFMFPLFWYSTPSILKEWQDLVLEYGFAYGSEGNALHGKTLMCAISAGGAQEAYQRGGINHYHIDELLTPIERTAALIGMNYLPPYVLFHARTAADEQRLTPHIEQWQSIVSTLQSNELDCNALKALPMFQELQNIAKGVTQ</sequence>
<gene>
    <name evidence="3" type="ORF">GCM10007894_09680</name>
</gene>
<name>A0AA37TWM8_9GAMM</name>
<reference evidence="3 4" key="1">
    <citation type="journal article" date="2014" name="Int. J. Syst. Evol. Microbiol.">
        <title>Complete genome sequence of Corynebacterium casei LMG S-19264T (=DSM 44701T), isolated from a smear-ripened cheese.</title>
        <authorList>
            <consortium name="US DOE Joint Genome Institute (JGI-PGF)"/>
            <person name="Walter F."/>
            <person name="Albersmeier A."/>
            <person name="Kalinowski J."/>
            <person name="Ruckert C."/>
        </authorList>
    </citation>
    <scope>NUCLEOTIDE SEQUENCE [LARGE SCALE GENOMIC DNA]</scope>
    <source>
        <strain evidence="3 4">NBRC 112785</strain>
    </source>
</reference>
<dbReference type="EMBL" id="BSPO01000002">
    <property type="protein sequence ID" value="GLS82991.1"/>
    <property type="molecule type" value="Genomic_DNA"/>
</dbReference>
<comment type="caution">
    <text evidence="3">The sequence shown here is derived from an EMBL/GenBank/DDBJ whole genome shotgun (WGS) entry which is preliminary data.</text>
</comment>
<dbReference type="GO" id="GO:0009055">
    <property type="term" value="F:electron transfer activity"/>
    <property type="evidence" value="ECO:0007669"/>
    <property type="project" value="TreeGrafter"/>
</dbReference>
<dbReference type="PANTHER" id="PTHR47307:SF1">
    <property type="entry name" value="GLUTATHIONE-REGULATED POTASSIUM-EFFLUX SYSTEM ANCILLARY PROTEIN KEFG"/>
    <property type="match status" value="1"/>
</dbReference>
<dbReference type="Gene3D" id="3.40.50.360">
    <property type="match status" value="1"/>
</dbReference>
<proteinExistence type="predicted"/>
<dbReference type="Proteomes" id="UP001157439">
    <property type="component" value="Unassembled WGS sequence"/>
</dbReference>
<dbReference type="InterPro" id="IPR046980">
    <property type="entry name" value="KefG/KefF"/>
</dbReference>
<evidence type="ECO:0000259" key="2">
    <source>
        <dbReference type="Pfam" id="PF02525"/>
    </source>
</evidence>
<dbReference type="InterPro" id="IPR029039">
    <property type="entry name" value="Flavoprotein-like_sf"/>
</dbReference>
<dbReference type="GO" id="GO:0010181">
    <property type="term" value="F:FMN binding"/>
    <property type="evidence" value="ECO:0007669"/>
    <property type="project" value="TreeGrafter"/>
</dbReference>
<dbReference type="PANTHER" id="PTHR47307">
    <property type="entry name" value="GLUTATHIONE-REGULATED POTASSIUM-EFFLUX SYSTEM ANCILLARY PROTEIN KEFG"/>
    <property type="match status" value="1"/>
</dbReference>
<evidence type="ECO:0000313" key="3">
    <source>
        <dbReference type="EMBL" id="GLS82991.1"/>
    </source>
</evidence>